<dbReference type="PANTHER" id="PTHR43176:SF3">
    <property type="entry name" value="3-HYDROXYISOBUTYRYL-COA HYDROLASE, MITOCHONDRIAL"/>
    <property type="match status" value="1"/>
</dbReference>
<evidence type="ECO:0000256" key="2">
    <source>
        <dbReference type="ARBA" id="ARBA00011915"/>
    </source>
</evidence>
<evidence type="ECO:0000313" key="5">
    <source>
        <dbReference type="EMBL" id="KAF4679560.1"/>
    </source>
</evidence>
<sequence length="748" mass="81675">MNRLGSIARHVSTAASSVGAHGATASAIHTGELKLSASESRKVVNIHLNRPSKLNALTLDQVSCINSWVGEWMLSDSPPTVVVTGEGQRAFCAGGDVARMADEGNSGWNLRWFATEFQMNHRIHTYPSNWVSLWNGIVMGGGVGLSLYGTHRIAAENTIFSMPETGIGFVPDIGASYFLSRLKSPGLGLYLGLTGARLNGVDLLKHGLATHYMDSYKMDQLRSDLMACEGEVDKVLDAACSVDLEDVHQEPLLSADTLQQIERFFGPDHHSSLMDIIAALEAQKDTNPFAEKCLNTLSRKCPTSCAVWYALHDKALREQSSLGDCLAREYLMGASITHVDNHNFKEGVRFTLFDKGKGMPPDYSPAKISEVDPEQVEDILAGYDKCDGRLGFSFSIVSWTRAHSGFLFCFIFLMSSLSGSSSPTSTSSHKSHLRAGVHIDTTAEARRFIDNHDVFIFDCDGCLYDGNITFDGVGPLLKRLYDEGKDVWCLTNNSSKTRQQYVDKITEMYPEVKGLFKEDKALCSAYLTGLRLKQLGITRVYAIGSQNMVRELESQGITVVGGGEADSGKAMDAESLRDITVDPSIQAVISGFDVQINYYKLAYASLCLQLIPGCKFIATNPDAQIPVAKGALMAPGNLCIVRALATASGREPDCFIAKPEPFAMQAAIRKAHPDTPASRMVMVGDRIDTDIYFGLNSGIESLLVCSGVTSEERAIAASSHQKDAKEACVWDYWCQDLSTIEHLLEQQN</sequence>
<proteinExistence type="predicted"/>
<dbReference type="InterPro" id="IPR045004">
    <property type="entry name" value="ECH_dom"/>
</dbReference>
<feature type="domain" description="Enoyl-CoA hydratase/isomerase" evidence="4">
    <location>
        <begin position="45"/>
        <end position="379"/>
    </location>
</feature>
<evidence type="ECO:0000256" key="1">
    <source>
        <dbReference type="ARBA" id="ARBA00001709"/>
    </source>
</evidence>
<dbReference type="Pfam" id="PF13344">
    <property type="entry name" value="Hydrolase_6"/>
    <property type="match status" value="1"/>
</dbReference>
<protein>
    <recommendedName>
        <fullName evidence="2">3-hydroxyisobutyryl-CoA hydrolase</fullName>
        <ecNumber evidence="2">3.1.2.4</ecNumber>
    </recommendedName>
</protein>
<dbReference type="EC" id="3.1.2.4" evidence="2"/>
<organism evidence="5 6">
    <name type="scientific">Perkinsus olseni</name>
    <name type="common">Perkinsus atlanticus</name>
    <dbReference type="NCBI Taxonomy" id="32597"/>
    <lineage>
        <taxon>Eukaryota</taxon>
        <taxon>Sar</taxon>
        <taxon>Alveolata</taxon>
        <taxon>Perkinsozoa</taxon>
        <taxon>Perkinsea</taxon>
        <taxon>Perkinsida</taxon>
        <taxon>Perkinsidae</taxon>
        <taxon>Perkinsus</taxon>
    </lineage>
</organism>
<dbReference type="InterPro" id="IPR023214">
    <property type="entry name" value="HAD_sf"/>
</dbReference>
<evidence type="ECO:0000259" key="4">
    <source>
        <dbReference type="Pfam" id="PF16113"/>
    </source>
</evidence>
<reference evidence="5 6" key="1">
    <citation type="submission" date="2020-04" db="EMBL/GenBank/DDBJ databases">
        <title>Perkinsus olseni comparative genomics.</title>
        <authorList>
            <person name="Bogema D.R."/>
        </authorList>
    </citation>
    <scope>NUCLEOTIDE SEQUENCE [LARGE SCALE GENOMIC DNA]</scope>
    <source>
        <strain evidence="5">ATCC PRA-205</strain>
    </source>
</reference>
<dbReference type="PANTHER" id="PTHR43176">
    <property type="entry name" value="3-HYDROXYISOBUTYRYL-COA HYDROLASE-RELATED"/>
    <property type="match status" value="1"/>
</dbReference>
<accession>A0A7J6N7U8</accession>
<dbReference type="Pfam" id="PF13242">
    <property type="entry name" value="Hydrolase_like"/>
    <property type="match status" value="1"/>
</dbReference>
<evidence type="ECO:0000256" key="3">
    <source>
        <dbReference type="ARBA" id="ARBA00022801"/>
    </source>
</evidence>
<dbReference type="SUPFAM" id="SSF56784">
    <property type="entry name" value="HAD-like"/>
    <property type="match status" value="1"/>
</dbReference>
<dbReference type="Pfam" id="PF16113">
    <property type="entry name" value="ECH_2"/>
    <property type="match status" value="1"/>
</dbReference>
<dbReference type="InterPro" id="IPR032259">
    <property type="entry name" value="HIBYL-CoA-H"/>
</dbReference>
<dbReference type="InterPro" id="IPR029045">
    <property type="entry name" value="ClpP/crotonase-like_dom_sf"/>
</dbReference>
<dbReference type="Gene3D" id="3.90.226.10">
    <property type="entry name" value="2-enoyl-CoA Hydratase, Chain A, domain 1"/>
    <property type="match status" value="1"/>
</dbReference>
<comment type="catalytic activity">
    <reaction evidence="1">
        <text>3-hydroxy-2-methylpropanoyl-CoA + H2O = 3-hydroxy-2-methylpropanoate + CoA + H(+)</text>
        <dbReference type="Rhea" id="RHEA:20888"/>
        <dbReference type="ChEBI" id="CHEBI:11805"/>
        <dbReference type="ChEBI" id="CHEBI:15377"/>
        <dbReference type="ChEBI" id="CHEBI:15378"/>
        <dbReference type="ChEBI" id="CHEBI:57287"/>
        <dbReference type="ChEBI" id="CHEBI:57340"/>
        <dbReference type="EC" id="3.1.2.4"/>
    </reaction>
</comment>
<evidence type="ECO:0000313" key="6">
    <source>
        <dbReference type="Proteomes" id="UP000574390"/>
    </source>
</evidence>
<dbReference type="NCBIfam" id="NF004127">
    <property type="entry name" value="PRK05617.1"/>
    <property type="match status" value="1"/>
</dbReference>
<dbReference type="GO" id="GO:0003860">
    <property type="term" value="F:3-hydroxyisobutyryl-CoA hydrolase activity"/>
    <property type="evidence" value="ECO:0007669"/>
    <property type="project" value="UniProtKB-EC"/>
</dbReference>
<dbReference type="AlphaFoldDB" id="A0A7J6N7U8"/>
<dbReference type="Gene3D" id="3.40.50.1000">
    <property type="entry name" value="HAD superfamily/HAD-like"/>
    <property type="match status" value="2"/>
</dbReference>
<dbReference type="CDD" id="cd06558">
    <property type="entry name" value="crotonase-like"/>
    <property type="match status" value="1"/>
</dbReference>
<dbReference type="Proteomes" id="UP000574390">
    <property type="component" value="Unassembled WGS sequence"/>
</dbReference>
<keyword evidence="3" id="KW-0378">Hydrolase</keyword>
<dbReference type="EMBL" id="JABANM010037949">
    <property type="protein sequence ID" value="KAF4679560.1"/>
    <property type="molecule type" value="Genomic_DNA"/>
</dbReference>
<dbReference type="GO" id="GO:0006574">
    <property type="term" value="P:L-valine catabolic process"/>
    <property type="evidence" value="ECO:0007669"/>
    <property type="project" value="TreeGrafter"/>
</dbReference>
<comment type="caution">
    <text evidence="5">The sequence shown here is derived from an EMBL/GenBank/DDBJ whole genome shotgun (WGS) entry which is preliminary data.</text>
</comment>
<dbReference type="InterPro" id="IPR006357">
    <property type="entry name" value="HAD-SF_hydro_IIA"/>
</dbReference>
<dbReference type="SUPFAM" id="SSF52096">
    <property type="entry name" value="ClpP/crotonase"/>
    <property type="match status" value="1"/>
</dbReference>
<name>A0A7J6N7U8_PEROL</name>
<dbReference type="InterPro" id="IPR036412">
    <property type="entry name" value="HAD-like_sf"/>
</dbReference>
<gene>
    <name evidence="5" type="ORF">FOZ62_017916</name>
</gene>
<dbReference type="NCBIfam" id="TIGR01460">
    <property type="entry name" value="HAD-SF-IIA"/>
    <property type="match status" value="1"/>
</dbReference>